<dbReference type="GO" id="GO:0008270">
    <property type="term" value="F:zinc ion binding"/>
    <property type="evidence" value="ECO:0007669"/>
    <property type="project" value="InterPro"/>
</dbReference>
<protein>
    <recommendedName>
        <fullName evidence="3">Zn(2)-C6 fungal-type domain-containing protein</fullName>
    </recommendedName>
</protein>
<dbReference type="HOGENOM" id="CLU_011912_0_0_1"/>
<name>G8JQV1_ERECY</name>
<dbReference type="GeneID" id="11471141"/>
<gene>
    <name evidence="4" type="ordered locus">Ecym_3001</name>
</gene>
<accession>G8JQV1</accession>
<dbReference type="GO" id="GO:0000976">
    <property type="term" value="F:transcription cis-regulatory region binding"/>
    <property type="evidence" value="ECO:0007669"/>
    <property type="project" value="TreeGrafter"/>
</dbReference>
<dbReference type="KEGG" id="erc:Ecym_3001"/>
<dbReference type="OMA" id="NAEWRTH"/>
<evidence type="ECO:0000256" key="2">
    <source>
        <dbReference type="ARBA" id="ARBA00023242"/>
    </source>
</evidence>
<keyword evidence="2" id="KW-0539">Nucleus</keyword>
<dbReference type="Pfam" id="PF11951">
    <property type="entry name" value="Fungal_trans_2"/>
    <property type="match status" value="1"/>
</dbReference>
<dbReference type="PANTHER" id="PTHR37534">
    <property type="entry name" value="TRANSCRIPTIONAL ACTIVATOR PROTEIN UGA3"/>
    <property type="match status" value="1"/>
</dbReference>
<dbReference type="SMART" id="SM00066">
    <property type="entry name" value="GAL4"/>
    <property type="match status" value="1"/>
</dbReference>
<dbReference type="GO" id="GO:0045944">
    <property type="term" value="P:positive regulation of transcription by RNA polymerase II"/>
    <property type="evidence" value="ECO:0007669"/>
    <property type="project" value="TreeGrafter"/>
</dbReference>
<dbReference type="PANTHER" id="PTHR37534:SF49">
    <property type="entry name" value="LYSINE BIOSYNTHESIS REGULATORY PROTEIN LYS14"/>
    <property type="match status" value="1"/>
</dbReference>
<sequence length="630" mass="72185">MRPSYISQNTETVLKKRKSPYSRKGCLQCKKSHTKCDETKPQCLKCIKRNIDCTYKVSFVFQKVEAPSVVESSPTSNTLIGETDAPPSSTPFAVLPHQNAHVYTPMDTVNTEKINESLMHLSPIEQNLDLRDFIYVSPTDLTFLNLLTFDTQANKRPASFVSGTPLINLFQLSWRNSSWIELYDTLKTYDPIQILCNNRTPVDATSISLDNPQLLNFVWTMTRVTLGCGNFIIFPQERFDRLVELYLNLAEKHPVVEQAIMYDVALLMKDIYFKNDFKDYSHIWDRYVRMPSLKPCLDTLQHRINKTTEFSELVALAFTVVLLFAANSTYRNAEWRTHLKGSWHMLQSAVEFIPTHTITFSDQNCIDLYELLKDWFCHAEILACITSDNGGSIMTTSELHNLLSNAPYSRHNVLGGNYDLIRGYLTALFPIFTRITLKLLDLKSRGVLLHGTNIVRFLLVDRNEEIALELREFGLSLLHELQMSKINDQELREVVSDVSDLRLQFSMKNSAKVYYMALELYLKVFFVRIPLNSIELVDSLEQVLETLYAMPYYTTTSVACHWGIYLSGLVSALIGQKNIHTHFIDILSKLASNGMIVAANSITRLTYISRALDTNNYKALVNPSHDYIVY</sequence>
<organism evidence="4 5">
    <name type="scientific">Eremothecium cymbalariae (strain CBS 270.75 / DBVPG 7215 / KCTC 17166 / NRRL Y-17582)</name>
    <name type="common">Yeast</name>
    <dbReference type="NCBI Taxonomy" id="931890"/>
    <lineage>
        <taxon>Eukaryota</taxon>
        <taxon>Fungi</taxon>
        <taxon>Dikarya</taxon>
        <taxon>Ascomycota</taxon>
        <taxon>Saccharomycotina</taxon>
        <taxon>Saccharomycetes</taxon>
        <taxon>Saccharomycetales</taxon>
        <taxon>Saccharomycetaceae</taxon>
        <taxon>Eremothecium</taxon>
    </lineage>
</organism>
<dbReference type="PROSITE" id="PS50048">
    <property type="entry name" value="ZN2_CY6_FUNGAL_2"/>
    <property type="match status" value="1"/>
</dbReference>
<dbReference type="Pfam" id="PF00172">
    <property type="entry name" value="Zn_clus"/>
    <property type="match status" value="1"/>
</dbReference>
<evidence type="ECO:0000313" key="4">
    <source>
        <dbReference type="EMBL" id="AET38520.1"/>
    </source>
</evidence>
<evidence type="ECO:0000259" key="3">
    <source>
        <dbReference type="PROSITE" id="PS50048"/>
    </source>
</evidence>
<dbReference type="STRING" id="931890.G8JQV1"/>
<evidence type="ECO:0000256" key="1">
    <source>
        <dbReference type="ARBA" id="ARBA00004123"/>
    </source>
</evidence>
<dbReference type="InParanoid" id="G8JQV1"/>
<dbReference type="AlphaFoldDB" id="G8JQV1"/>
<dbReference type="PROSITE" id="PS00463">
    <property type="entry name" value="ZN2_CY6_FUNGAL_1"/>
    <property type="match status" value="1"/>
</dbReference>
<dbReference type="eggNOG" id="ENOG502R1US">
    <property type="taxonomic scope" value="Eukaryota"/>
</dbReference>
<dbReference type="InterPro" id="IPR021858">
    <property type="entry name" value="Fun_TF"/>
</dbReference>
<dbReference type="EMBL" id="CP002499">
    <property type="protein sequence ID" value="AET38520.1"/>
    <property type="molecule type" value="Genomic_DNA"/>
</dbReference>
<dbReference type="CDD" id="cd00067">
    <property type="entry name" value="GAL4"/>
    <property type="match status" value="1"/>
</dbReference>
<dbReference type="InterPro" id="IPR001138">
    <property type="entry name" value="Zn2Cys6_DnaBD"/>
</dbReference>
<dbReference type="Gene3D" id="4.10.240.10">
    <property type="entry name" value="Zn(2)-C6 fungal-type DNA-binding domain"/>
    <property type="match status" value="1"/>
</dbReference>
<feature type="domain" description="Zn(2)-C6 fungal-type" evidence="3">
    <location>
        <begin position="25"/>
        <end position="55"/>
    </location>
</feature>
<dbReference type="GO" id="GO:0000981">
    <property type="term" value="F:DNA-binding transcription factor activity, RNA polymerase II-specific"/>
    <property type="evidence" value="ECO:0007669"/>
    <property type="project" value="InterPro"/>
</dbReference>
<comment type="subcellular location">
    <subcellularLocation>
        <location evidence="1">Nucleus</location>
    </subcellularLocation>
</comment>
<keyword evidence="5" id="KW-1185">Reference proteome</keyword>
<proteinExistence type="predicted"/>
<dbReference type="Proteomes" id="UP000006790">
    <property type="component" value="Chromosome 3"/>
</dbReference>
<dbReference type="OrthoDB" id="3994232at2759"/>
<reference evidence="5" key="1">
    <citation type="journal article" date="2012" name="G3 (Bethesda)">
        <title>Pichia sorbitophila, an interspecies yeast hybrid reveals early steps of genome resolution following polyploidization.</title>
        <authorList>
            <person name="Leh Louis V."/>
            <person name="Despons L."/>
            <person name="Friedrich A."/>
            <person name="Martin T."/>
            <person name="Durrens P."/>
            <person name="Casaregola S."/>
            <person name="Neuveglise C."/>
            <person name="Fairhead C."/>
            <person name="Marck C."/>
            <person name="Cruz J.A."/>
            <person name="Straub M.L."/>
            <person name="Kugler V."/>
            <person name="Sacerdot C."/>
            <person name="Uzunov Z."/>
            <person name="Thierry A."/>
            <person name="Weiss S."/>
            <person name="Bleykasten C."/>
            <person name="De Montigny J."/>
            <person name="Jacques N."/>
            <person name="Jung P."/>
            <person name="Lemaire M."/>
            <person name="Mallet S."/>
            <person name="Morel G."/>
            <person name="Richard G.F."/>
            <person name="Sarkar A."/>
            <person name="Savel G."/>
            <person name="Schacherer J."/>
            <person name="Seret M.L."/>
            <person name="Talla E."/>
            <person name="Samson G."/>
            <person name="Jubin C."/>
            <person name="Poulain J."/>
            <person name="Vacherie B."/>
            <person name="Barbe V."/>
            <person name="Pelletier E."/>
            <person name="Sherman D.J."/>
            <person name="Westhof E."/>
            <person name="Weissenbach J."/>
            <person name="Baret P.V."/>
            <person name="Wincker P."/>
            <person name="Gaillardin C."/>
            <person name="Dujon B."/>
            <person name="Souciet J.L."/>
        </authorList>
    </citation>
    <scope>NUCLEOTIDE SEQUENCE [LARGE SCALE GENOMIC DNA]</scope>
    <source>
        <strain evidence="5">CBS 270.75 / DBVPG 7215 / KCTC 17166 / NRRL Y-17582</strain>
    </source>
</reference>
<evidence type="ECO:0000313" key="5">
    <source>
        <dbReference type="Proteomes" id="UP000006790"/>
    </source>
</evidence>
<dbReference type="InterPro" id="IPR036864">
    <property type="entry name" value="Zn2-C6_fun-type_DNA-bd_sf"/>
</dbReference>
<dbReference type="SUPFAM" id="SSF57701">
    <property type="entry name" value="Zn2/Cys6 DNA-binding domain"/>
    <property type="match status" value="1"/>
</dbReference>
<dbReference type="RefSeq" id="XP_003645337.1">
    <property type="nucleotide sequence ID" value="XM_003645289.1"/>
</dbReference>
<dbReference type="GO" id="GO:0005634">
    <property type="term" value="C:nucleus"/>
    <property type="evidence" value="ECO:0007669"/>
    <property type="project" value="UniProtKB-SubCell"/>
</dbReference>